<reference evidence="1" key="1">
    <citation type="submission" date="2020-03" db="EMBL/GenBank/DDBJ databases">
        <title>The deep terrestrial virosphere.</title>
        <authorList>
            <person name="Holmfeldt K."/>
            <person name="Nilsson E."/>
            <person name="Simone D."/>
            <person name="Lopez-Fernandez M."/>
            <person name="Wu X."/>
            <person name="de Brujin I."/>
            <person name="Lundin D."/>
            <person name="Andersson A."/>
            <person name="Bertilsson S."/>
            <person name="Dopson M."/>
        </authorList>
    </citation>
    <scope>NUCLEOTIDE SEQUENCE</scope>
    <source>
        <strain evidence="1">MM415B01269</strain>
    </source>
</reference>
<protein>
    <submittedName>
        <fullName evidence="1">Uncharacterized protein</fullName>
    </submittedName>
</protein>
<sequence>MRVNVKPRIRSHEQFRKEFIGAHDCPKCHGKIIGIMVDSLGNTFCAYCGGQVNYPKATKEELERWFEDIQFSNCPKNET</sequence>
<gene>
    <name evidence="1" type="ORF">MM415B01269_0024</name>
</gene>
<accession>A0A6M3IQJ9</accession>
<evidence type="ECO:0000313" key="1">
    <source>
        <dbReference type="EMBL" id="QJA59554.1"/>
    </source>
</evidence>
<proteinExistence type="predicted"/>
<dbReference type="EMBL" id="MT141374">
    <property type="protein sequence ID" value="QJA59554.1"/>
    <property type="molecule type" value="Genomic_DNA"/>
</dbReference>
<name>A0A6M3IQJ9_9ZZZZ</name>
<organism evidence="1">
    <name type="scientific">viral metagenome</name>
    <dbReference type="NCBI Taxonomy" id="1070528"/>
    <lineage>
        <taxon>unclassified sequences</taxon>
        <taxon>metagenomes</taxon>
        <taxon>organismal metagenomes</taxon>
    </lineage>
</organism>
<dbReference type="AlphaFoldDB" id="A0A6M3IQJ9"/>